<evidence type="ECO:0000313" key="7">
    <source>
        <dbReference type="EMBL" id="GAA2810956.1"/>
    </source>
</evidence>
<evidence type="ECO:0000256" key="3">
    <source>
        <dbReference type="ARBA" id="ARBA00022630"/>
    </source>
</evidence>
<feature type="domain" description="FAD-binding PCMH-type" evidence="6">
    <location>
        <begin position="48"/>
        <end position="216"/>
    </location>
</feature>
<comment type="similarity">
    <text evidence="2">Belongs to the oxygen-dependent FAD-linked oxidoreductase family.</text>
</comment>
<dbReference type="Pfam" id="PF08031">
    <property type="entry name" value="BBE"/>
    <property type="match status" value="1"/>
</dbReference>
<organism evidence="7 8">
    <name type="scientific">Saccharopolyspora taberi</name>
    <dbReference type="NCBI Taxonomy" id="60895"/>
    <lineage>
        <taxon>Bacteria</taxon>
        <taxon>Bacillati</taxon>
        <taxon>Actinomycetota</taxon>
        <taxon>Actinomycetes</taxon>
        <taxon>Pseudonocardiales</taxon>
        <taxon>Pseudonocardiaceae</taxon>
        <taxon>Saccharopolyspora</taxon>
    </lineage>
</organism>
<name>A0ABN3VJR2_9PSEU</name>
<dbReference type="PANTHER" id="PTHR42973:SF39">
    <property type="entry name" value="FAD-BINDING PCMH-TYPE DOMAIN-CONTAINING PROTEIN"/>
    <property type="match status" value="1"/>
</dbReference>
<dbReference type="Gene3D" id="3.30.43.10">
    <property type="entry name" value="Uridine Diphospho-n-acetylenolpyruvylglucosamine Reductase, domain 2"/>
    <property type="match status" value="1"/>
</dbReference>
<evidence type="ECO:0000256" key="5">
    <source>
        <dbReference type="ARBA" id="ARBA00023002"/>
    </source>
</evidence>
<reference evidence="7 8" key="1">
    <citation type="journal article" date="2019" name="Int. J. Syst. Evol. Microbiol.">
        <title>The Global Catalogue of Microorganisms (GCM) 10K type strain sequencing project: providing services to taxonomists for standard genome sequencing and annotation.</title>
        <authorList>
            <consortium name="The Broad Institute Genomics Platform"/>
            <consortium name="The Broad Institute Genome Sequencing Center for Infectious Disease"/>
            <person name="Wu L."/>
            <person name="Ma J."/>
        </authorList>
    </citation>
    <scope>NUCLEOTIDE SEQUENCE [LARGE SCALE GENOMIC DNA]</scope>
    <source>
        <strain evidence="7 8">JCM 9383</strain>
    </source>
</reference>
<dbReference type="EMBL" id="BAAAUX010000023">
    <property type="protein sequence ID" value="GAA2810956.1"/>
    <property type="molecule type" value="Genomic_DNA"/>
</dbReference>
<gene>
    <name evidence="7" type="ORF">GCM10010470_52860</name>
</gene>
<dbReference type="Proteomes" id="UP001500979">
    <property type="component" value="Unassembled WGS sequence"/>
</dbReference>
<comment type="cofactor">
    <cofactor evidence="1">
        <name>FAD</name>
        <dbReference type="ChEBI" id="CHEBI:57692"/>
    </cofactor>
</comment>
<dbReference type="InterPro" id="IPR036318">
    <property type="entry name" value="FAD-bd_PCMH-like_sf"/>
</dbReference>
<dbReference type="InterPro" id="IPR016169">
    <property type="entry name" value="FAD-bd_PCMH_sub2"/>
</dbReference>
<dbReference type="PROSITE" id="PS51387">
    <property type="entry name" value="FAD_PCMH"/>
    <property type="match status" value="1"/>
</dbReference>
<sequence>MAAIPTEAQRAKVVDALRQDLEPALHGSVLLPSDDAYDAERLGFNRTVDLRPEAAIAVGSAADVVRTVRFAGEHGLPVAVQGTGHGVVLPGNDALLISTRAMGGVRIDPDARTARIEAGVLWGKVVQDAATYGLAPLNGSSPTVGVMGYVLGGGIGPLGSSFGYAADHVRSLDVVTADGRLREVTAQSDPELFWALRGGKGNFGVVTSVEVDLFPLSTVYGGGLFMPGESLPELLRTWRDWAEDVPANMQTAIAVVRFPDLDVVPEPIRGKLVGHVRVTYRGSAEEGERLVRPLRQVAEPLMDTVTNMPYTEIGSVNLDPMEPGPFYERSGRLGSFDDAAIGALLEVAGPDADFPVTVVEIRRIAGALAVEPEQPNAVPYRRPGYTLFVAAPGEGDQVGTVRAAQQKVLDVLAPWRVGGPFVSFLTAEEGEADQVRGAYEPASYERLVRVKNEHDPDNVFRVNHNIAPDGRAD</sequence>
<dbReference type="InterPro" id="IPR006093">
    <property type="entry name" value="Oxy_OxRdtase_FAD_BS"/>
</dbReference>
<accession>A0ABN3VJR2</accession>
<evidence type="ECO:0000259" key="6">
    <source>
        <dbReference type="PROSITE" id="PS51387"/>
    </source>
</evidence>
<dbReference type="Gene3D" id="3.30.465.10">
    <property type="match status" value="1"/>
</dbReference>
<dbReference type="Gene3D" id="3.40.462.20">
    <property type="match status" value="1"/>
</dbReference>
<evidence type="ECO:0000256" key="2">
    <source>
        <dbReference type="ARBA" id="ARBA00005466"/>
    </source>
</evidence>
<keyword evidence="5" id="KW-0560">Oxidoreductase</keyword>
<dbReference type="PANTHER" id="PTHR42973">
    <property type="entry name" value="BINDING OXIDOREDUCTASE, PUTATIVE (AFU_ORTHOLOGUE AFUA_1G17690)-RELATED"/>
    <property type="match status" value="1"/>
</dbReference>
<dbReference type="SUPFAM" id="SSF56176">
    <property type="entry name" value="FAD-binding/transporter-associated domain-like"/>
    <property type="match status" value="1"/>
</dbReference>
<keyword evidence="8" id="KW-1185">Reference proteome</keyword>
<evidence type="ECO:0000256" key="1">
    <source>
        <dbReference type="ARBA" id="ARBA00001974"/>
    </source>
</evidence>
<dbReference type="InterPro" id="IPR050416">
    <property type="entry name" value="FAD-linked_Oxidoreductase"/>
</dbReference>
<dbReference type="Pfam" id="PF01565">
    <property type="entry name" value="FAD_binding_4"/>
    <property type="match status" value="1"/>
</dbReference>
<protein>
    <submittedName>
        <fullName evidence="7">FAD-binding oxidoreductase</fullName>
    </submittedName>
</protein>
<dbReference type="InterPro" id="IPR012951">
    <property type="entry name" value="BBE"/>
</dbReference>
<evidence type="ECO:0000256" key="4">
    <source>
        <dbReference type="ARBA" id="ARBA00022827"/>
    </source>
</evidence>
<proteinExistence type="inferred from homology"/>
<dbReference type="InterPro" id="IPR006094">
    <property type="entry name" value="Oxid_FAD_bind_N"/>
</dbReference>
<dbReference type="InterPro" id="IPR016167">
    <property type="entry name" value="FAD-bd_PCMH_sub1"/>
</dbReference>
<comment type="caution">
    <text evidence="7">The sequence shown here is derived from an EMBL/GenBank/DDBJ whole genome shotgun (WGS) entry which is preliminary data.</text>
</comment>
<dbReference type="RefSeq" id="WP_344684202.1">
    <property type="nucleotide sequence ID" value="NZ_BAAAUX010000023.1"/>
</dbReference>
<keyword evidence="3" id="KW-0285">Flavoprotein</keyword>
<dbReference type="InterPro" id="IPR016166">
    <property type="entry name" value="FAD-bd_PCMH"/>
</dbReference>
<keyword evidence="4" id="KW-0274">FAD</keyword>
<dbReference type="PROSITE" id="PS00862">
    <property type="entry name" value="OX2_COVAL_FAD"/>
    <property type="match status" value="1"/>
</dbReference>
<evidence type="ECO:0000313" key="8">
    <source>
        <dbReference type="Proteomes" id="UP001500979"/>
    </source>
</evidence>